<evidence type="ECO:0000259" key="1">
    <source>
        <dbReference type="Pfam" id="PF13392"/>
    </source>
</evidence>
<accession>A0A2S0KB76</accession>
<sequence length="185" mass="21001">MKKEQDMAPPRTGENRTCPVCGSEFYAVPSDDRRGHRRTYCSMTCRAEAYKGEGNPKWRGGTFVTASGYRMIHLPGHPHSDKAGYYEEHRHIVEQRIGRTLEPTECVHHLNHDRLDNRPENLQLMESWAEHQIAHAEYRDEPCGTCAAPVRRSKAHRRKWQRVFCSRSCAAAAGSVSNAAKAGAR</sequence>
<name>A0A2S0KB76_9ACTN</name>
<dbReference type="AlphaFoldDB" id="A0A2S0KB76"/>
<reference evidence="2 3" key="1">
    <citation type="submission" date="2018-03" db="EMBL/GenBank/DDBJ databases">
        <title>Characteristics and genome of n-alkane degrading marine bacteria Gordonia iterans isolated from crude oil contaminated in Tae-an, South Korea.</title>
        <authorList>
            <person name="Lee S.-S."/>
            <person name="Kim H."/>
        </authorList>
    </citation>
    <scope>NUCLEOTIDE SEQUENCE [LARGE SCALE GENOMIC DNA]</scope>
    <source>
        <strain evidence="2 3">Co17</strain>
    </source>
</reference>
<dbReference type="EMBL" id="CP027433">
    <property type="protein sequence ID" value="AVL98910.1"/>
    <property type="molecule type" value="Genomic_DNA"/>
</dbReference>
<proteinExistence type="predicted"/>
<gene>
    <name evidence="2" type="ORF">C6V83_00060</name>
</gene>
<dbReference type="Pfam" id="PF13392">
    <property type="entry name" value="HNH_3"/>
    <property type="match status" value="1"/>
</dbReference>
<feature type="domain" description="HNH nuclease" evidence="1">
    <location>
        <begin position="89"/>
        <end position="125"/>
    </location>
</feature>
<dbReference type="Proteomes" id="UP000239814">
    <property type="component" value="Chromosome"/>
</dbReference>
<organism evidence="2 3">
    <name type="scientific">Gordonia iterans</name>
    <dbReference type="NCBI Taxonomy" id="1004901"/>
    <lineage>
        <taxon>Bacteria</taxon>
        <taxon>Bacillati</taxon>
        <taxon>Actinomycetota</taxon>
        <taxon>Actinomycetes</taxon>
        <taxon>Mycobacteriales</taxon>
        <taxon>Gordoniaceae</taxon>
        <taxon>Gordonia</taxon>
    </lineage>
</organism>
<dbReference type="SUPFAM" id="SSF54060">
    <property type="entry name" value="His-Me finger endonucleases"/>
    <property type="match status" value="1"/>
</dbReference>
<evidence type="ECO:0000313" key="3">
    <source>
        <dbReference type="Proteomes" id="UP000239814"/>
    </source>
</evidence>
<keyword evidence="3" id="KW-1185">Reference proteome</keyword>
<dbReference type="KEGG" id="git:C6V83_00060"/>
<dbReference type="InterPro" id="IPR003615">
    <property type="entry name" value="HNH_nuc"/>
</dbReference>
<dbReference type="InterPro" id="IPR044925">
    <property type="entry name" value="His-Me_finger_sf"/>
</dbReference>
<evidence type="ECO:0000313" key="2">
    <source>
        <dbReference type="EMBL" id="AVL98910.1"/>
    </source>
</evidence>
<protein>
    <recommendedName>
        <fullName evidence="1">HNH nuclease domain-containing protein</fullName>
    </recommendedName>
</protein>
<dbReference type="Gene3D" id="3.90.75.20">
    <property type="match status" value="1"/>
</dbReference>